<feature type="domain" description="Cupin type-2" evidence="1">
    <location>
        <begin position="51"/>
        <end position="120"/>
    </location>
</feature>
<dbReference type="InterPro" id="IPR053146">
    <property type="entry name" value="QDO-like"/>
</dbReference>
<name>A0A933NVI2_9HYPH</name>
<dbReference type="PANTHER" id="PTHR36440:SF1">
    <property type="entry name" value="PUTATIVE (AFU_ORTHOLOGUE AFUA_8G07350)-RELATED"/>
    <property type="match status" value="1"/>
</dbReference>
<dbReference type="InterPro" id="IPR013096">
    <property type="entry name" value="Cupin_2"/>
</dbReference>
<evidence type="ECO:0000259" key="1">
    <source>
        <dbReference type="Pfam" id="PF07883"/>
    </source>
</evidence>
<dbReference type="Pfam" id="PF07883">
    <property type="entry name" value="Cupin_2"/>
    <property type="match status" value="1"/>
</dbReference>
<dbReference type="SUPFAM" id="SSF51182">
    <property type="entry name" value="RmlC-like cupins"/>
    <property type="match status" value="1"/>
</dbReference>
<dbReference type="EMBL" id="JACRAF010000014">
    <property type="protein sequence ID" value="MBI4920854.1"/>
    <property type="molecule type" value="Genomic_DNA"/>
</dbReference>
<dbReference type="InterPro" id="IPR014710">
    <property type="entry name" value="RmlC-like_jellyroll"/>
</dbReference>
<gene>
    <name evidence="2" type="ORF">HY834_03830</name>
</gene>
<evidence type="ECO:0000313" key="3">
    <source>
        <dbReference type="Proteomes" id="UP000782610"/>
    </source>
</evidence>
<protein>
    <submittedName>
        <fullName evidence="2">Cupin domain-containing protein</fullName>
    </submittedName>
</protein>
<sequence length="165" mass="17851">MHDMLAKAEGAALQPKFLPPQGGLRLQSGPGRDLIFKVTGEDTGGLFDYFIVEVAPHGGPPLHVHHIQEETIHVLTGRFKVRCGDETMILEPGGFAYLPAKLPHAFLNLTAEPAEIIVVYVPGGGHKFYEELGPVSRAEKPDRAAIAAVFERHDMTLLGPPLSAD</sequence>
<accession>A0A933NVI2</accession>
<dbReference type="AlphaFoldDB" id="A0A933NVI2"/>
<evidence type="ECO:0000313" key="2">
    <source>
        <dbReference type="EMBL" id="MBI4920854.1"/>
    </source>
</evidence>
<organism evidence="2 3">
    <name type="scientific">Devosia nanyangense</name>
    <dbReference type="NCBI Taxonomy" id="1228055"/>
    <lineage>
        <taxon>Bacteria</taxon>
        <taxon>Pseudomonadati</taxon>
        <taxon>Pseudomonadota</taxon>
        <taxon>Alphaproteobacteria</taxon>
        <taxon>Hyphomicrobiales</taxon>
        <taxon>Devosiaceae</taxon>
        <taxon>Devosia</taxon>
    </lineage>
</organism>
<dbReference type="PANTHER" id="PTHR36440">
    <property type="entry name" value="PUTATIVE (AFU_ORTHOLOGUE AFUA_8G07350)-RELATED"/>
    <property type="match status" value="1"/>
</dbReference>
<dbReference type="InterPro" id="IPR011051">
    <property type="entry name" value="RmlC_Cupin_sf"/>
</dbReference>
<proteinExistence type="predicted"/>
<reference evidence="2" key="1">
    <citation type="submission" date="2020-07" db="EMBL/GenBank/DDBJ databases">
        <title>Huge and variable diversity of episymbiotic CPR bacteria and DPANN archaea in groundwater ecosystems.</title>
        <authorList>
            <person name="He C.Y."/>
            <person name="Keren R."/>
            <person name="Whittaker M."/>
            <person name="Farag I.F."/>
            <person name="Doudna J."/>
            <person name="Cate J.H.D."/>
            <person name="Banfield J.F."/>
        </authorList>
    </citation>
    <scope>NUCLEOTIDE SEQUENCE</scope>
    <source>
        <strain evidence="2">NC_groundwater_1586_Pr3_B-0.1um_66_15</strain>
    </source>
</reference>
<comment type="caution">
    <text evidence="2">The sequence shown here is derived from an EMBL/GenBank/DDBJ whole genome shotgun (WGS) entry which is preliminary data.</text>
</comment>
<dbReference type="Proteomes" id="UP000782610">
    <property type="component" value="Unassembled WGS sequence"/>
</dbReference>
<dbReference type="Gene3D" id="2.60.120.10">
    <property type="entry name" value="Jelly Rolls"/>
    <property type="match status" value="1"/>
</dbReference>